<gene>
    <name evidence="7" type="ORF">TTRE_0000887301</name>
</gene>
<protein>
    <submittedName>
        <fullName evidence="7">Tissue factor pathway inhibitor 2</fullName>
    </submittedName>
</protein>
<dbReference type="STRING" id="36087.A0A077ZJB7"/>
<dbReference type="GO" id="GO:0005615">
    <property type="term" value="C:extracellular space"/>
    <property type="evidence" value="ECO:0007669"/>
    <property type="project" value="TreeGrafter"/>
</dbReference>
<keyword evidence="4" id="KW-0727">SH2 domain</keyword>
<dbReference type="PANTHER" id="PTHR10083:SF328">
    <property type="entry name" value="TISSUE FACTOR PATHWAY INHIBITOR"/>
    <property type="match status" value="1"/>
</dbReference>
<dbReference type="PANTHER" id="PTHR10083">
    <property type="entry name" value="KUNITZ-TYPE PROTEASE INHIBITOR-RELATED"/>
    <property type="match status" value="1"/>
</dbReference>
<organism evidence="7 8">
    <name type="scientific">Trichuris trichiura</name>
    <name type="common">Whipworm</name>
    <name type="synonym">Trichocephalus trichiurus</name>
    <dbReference type="NCBI Taxonomy" id="36087"/>
    <lineage>
        <taxon>Eukaryota</taxon>
        <taxon>Metazoa</taxon>
        <taxon>Ecdysozoa</taxon>
        <taxon>Nematoda</taxon>
        <taxon>Enoplea</taxon>
        <taxon>Dorylaimia</taxon>
        <taxon>Trichinellida</taxon>
        <taxon>Trichuridae</taxon>
        <taxon>Trichuris</taxon>
    </lineage>
</organism>
<dbReference type="Pfam" id="PF23638">
    <property type="entry name" value="DUF7145"/>
    <property type="match status" value="2"/>
</dbReference>
<keyword evidence="1" id="KW-0646">Protease inhibitor</keyword>
<dbReference type="Pfam" id="PF00014">
    <property type="entry name" value="Kunitz_BPTI"/>
    <property type="match status" value="2"/>
</dbReference>
<evidence type="ECO:0000259" key="6">
    <source>
        <dbReference type="PROSITE" id="PS50279"/>
    </source>
</evidence>
<dbReference type="Pfam" id="PF23205">
    <property type="entry name" value="DUF7063"/>
    <property type="match status" value="2"/>
</dbReference>
<dbReference type="EMBL" id="HG807134">
    <property type="protein sequence ID" value="CDW60492.1"/>
    <property type="molecule type" value="Genomic_DNA"/>
</dbReference>
<dbReference type="InterPro" id="IPR020901">
    <property type="entry name" value="Prtase_inh_Kunz-CS"/>
</dbReference>
<dbReference type="GO" id="GO:0004867">
    <property type="term" value="F:serine-type endopeptidase inhibitor activity"/>
    <property type="evidence" value="ECO:0007669"/>
    <property type="project" value="UniProtKB-KW"/>
</dbReference>
<feature type="domain" description="SH2" evidence="5">
    <location>
        <begin position="310"/>
        <end position="418"/>
    </location>
</feature>
<evidence type="ECO:0000256" key="2">
    <source>
        <dbReference type="ARBA" id="ARBA00022900"/>
    </source>
</evidence>
<reference evidence="7" key="1">
    <citation type="submission" date="2014-01" db="EMBL/GenBank/DDBJ databases">
        <authorList>
            <person name="Aslett M."/>
        </authorList>
    </citation>
    <scope>NUCLEOTIDE SEQUENCE</scope>
</reference>
<dbReference type="InterPro" id="IPR036860">
    <property type="entry name" value="SH2_dom_sf"/>
</dbReference>
<dbReference type="InterPro" id="IPR055569">
    <property type="entry name" value="DUF7145"/>
</dbReference>
<dbReference type="AlphaFoldDB" id="A0A077ZJB7"/>
<dbReference type="FunFam" id="4.10.410.10:FF:000004">
    <property type="entry name" value="Tissue factor pathway inhibitor"/>
    <property type="match status" value="1"/>
</dbReference>
<dbReference type="SUPFAM" id="SSF57362">
    <property type="entry name" value="BPTI-like"/>
    <property type="match status" value="3"/>
</dbReference>
<sequence>MHDIVGPYAGVYKWLYKTAPFRQDLPSIPVDQLPYYHGRIRHELAAQRLCCNGDFLIYAEGDEEPSLVLLVRDQFSKCVQIDINYNQNHHFWIYPMDEEYGYSTVDALIRNHVNMSTTFKLDECAFARLEHAVSSPEFLSSIRCEGKVDPVELRYFHEIAAQDAEEILCNSGDFILKRSDKDAKAIDLMVRWEEEVKTMHGLGTLGNSVYPLFKTSTNLPDEHVYSLDDYLKSSVLCQHPINGVLLKKPIFHATTNRSAIEDNAQPDENDGTLNTHELNETAVQQAATSGGLMHTLLNYCAPRPISSLPYFHGYLSEEEAQTLLHNDGDFLLFIDKLDGQLYVVLHKNREMVADWHYREVRTNFYNRAVFIRDKDKDLNYLTVDELIAYYQTYAVPIQEGAQWTTANEANKEVLRYPVTSCTCQKDIMLEVNTFRYNLSYYNMSLSDEKVSDLLVEEGDYLLRGRDYEEDQLCVKWNRQIHKLPVPKNGYDGNYTLPHKDPTLPEEHSITLDGLLKTYVLCQIPYKGKRIFFRNVLSKRTVKSKLTNTSSSVHMAKSQETLFFWTFCSLTKTLAQRAESRNEKSSEEVADPGPCRGKFPRYYYDWDSKQCTQFTYGGCEGNANNYDSIAECEATCPGEEQKPENPCELPSDSGPCMAYFTKYYYNKESKKCETFVYGGCQGNENRFDTLEECEAKCAEEKPVKDPCKLPADPGPCRGKFPRYYYDWD</sequence>
<feature type="domain" description="BPTI/Kunitz inhibitor" evidence="6">
    <location>
        <begin position="646"/>
        <end position="696"/>
    </location>
</feature>
<keyword evidence="3" id="KW-1015">Disulfide bond</keyword>
<keyword evidence="2" id="KW-0722">Serine protease inhibitor</keyword>
<evidence type="ECO:0000313" key="8">
    <source>
        <dbReference type="Proteomes" id="UP000030665"/>
    </source>
</evidence>
<dbReference type="OrthoDB" id="4473401at2759"/>
<keyword evidence="8" id="KW-1185">Reference proteome</keyword>
<evidence type="ECO:0000256" key="1">
    <source>
        <dbReference type="ARBA" id="ARBA00022690"/>
    </source>
</evidence>
<dbReference type="PROSITE" id="PS50001">
    <property type="entry name" value="SH2"/>
    <property type="match status" value="1"/>
</dbReference>
<dbReference type="SUPFAM" id="SSF55550">
    <property type="entry name" value="SH2 domain"/>
    <property type="match status" value="2"/>
</dbReference>
<feature type="domain" description="BPTI/Kunitz inhibitor" evidence="6">
    <location>
        <begin position="585"/>
        <end position="635"/>
    </location>
</feature>
<dbReference type="Gene3D" id="4.10.410.10">
    <property type="entry name" value="Pancreatic trypsin inhibitor Kunitz domain"/>
    <property type="match status" value="2"/>
</dbReference>
<evidence type="ECO:0000256" key="3">
    <source>
        <dbReference type="ARBA" id="ARBA00023157"/>
    </source>
</evidence>
<feature type="non-terminal residue" evidence="7">
    <location>
        <position position="727"/>
    </location>
</feature>
<reference evidence="7" key="2">
    <citation type="submission" date="2014-03" db="EMBL/GenBank/DDBJ databases">
        <title>The whipworm genome and dual-species transcriptomics of an intimate host-pathogen interaction.</title>
        <authorList>
            <person name="Foth B.J."/>
            <person name="Tsai I.J."/>
            <person name="Reid A.J."/>
            <person name="Bancroft A.J."/>
            <person name="Nichol S."/>
            <person name="Tracey A."/>
            <person name="Holroyd N."/>
            <person name="Cotton J.A."/>
            <person name="Stanley E.J."/>
            <person name="Zarowiecki M."/>
            <person name="Liu J.Z."/>
            <person name="Huckvale T."/>
            <person name="Cooper P.J."/>
            <person name="Grencis R.K."/>
            <person name="Berriman M."/>
        </authorList>
    </citation>
    <scope>NUCLEOTIDE SEQUENCE [LARGE SCALE GENOMIC DNA]</scope>
</reference>
<dbReference type="PROSITE" id="PS50279">
    <property type="entry name" value="BPTI_KUNITZ_2"/>
    <property type="match status" value="2"/>
</dbReference>
<evidence type="ECO:0000256" key="4">
    <source>
        <dbReference type="PROSITE-ProRule" id="PRU00191"/>
    </source>
</evidence>
<dbReference type="PRINTS" id="PR00759">
    <property type="entry name" value="BASICPTASE"/>
</dbReference>
<proteinExistence type="predicted"/>
<evidence type="ECO:0000313" key="7">
    <source>
        <dbReference type="EMBL" id="CDW60492.1"/>
    </source>
</evidence>
<dbReference type="Gene3D" id="3.30.505.10">
    <property type="entry name" value="SH2 domain"/>
    <property type="match status" value="2"/>
</dbReference>
<dbReference type="InterPro" id="IPR055491">
    <property type="entry name" value="DUF7063"/>
</dbReference>
<evidence type="ECO:0000259" key="5">
    <source>
        <dbReference type="PROSITE" id="PS50001"/>
    </source>
</evidence>
<dbReference type="CDD" id="cd00109">
    <property type="entry name" value="Kunitz-type"/>
    <property type="match status" value="2"/>
</dbReference>
<dbReference type="Proteomes" id="UP000030665">
    <property type="component" value="Unassembled WGS sequence"/>
</dbReference>
<dbReference type="PROSITE" id="PS00280">
    <property type="entry name" value="BPTI_KUNITZ_1"/>
    <property type="match status" value="1"/>
</dbReference>
<dbReference type="InterPro" id="IPR050098">
    <property type="entry name" value="TFPI/VKTCI-like"/>
</dbReference>
<name>A0A077ZJB7_TRITR</name>
<accession>A0A077ZJB7</accession>
<dbReference type="InterPro" id="IPR000980">
    <property type="entry name" value="SH2"/>
</dbReference>
<dbReference type="InterPro" id="IPR002223">
    <property type="entry name" value="Kunitz_BPTI"/>
</dbReference>
<dbReference type="InterPro" id="IPR036880">
    <property type="entry name" value="Kunitz_BPTI_sf"/>
</dbReference>
<dbReference type="SMART" id="SM00131">
    <property type="entry name" value="KU"/>
    <property type="match status" value="2"/>
</dbReference>